<feature type="domain" description="PIN" evidence="1">
    <location>
        <begin position="4"/>
        <end position="128"/>
    </location>
</feature>
<dbReference type="EMBL" id="JH603170">
    <property type="protein sequence ID" value="EIC20857.1"/>
    <property type="molecule type" value="Genomic_DNA"/>
</dbReference>
<keyword evidence="3" id="KW-1185">Reference proteome</keyword>
<dbReference type="HOGENOM" id="CLU_136715_1_1_6"/>
<dbReference type="PANTHER" id="PTHR42188">
    <property type="entry name" value="23S RRNA-SPECIFIC ENDONUCLEASE VAPC20"/>
    <property type="match status" value="1"/>
</dbReference>
<organism evidence="2 3">
    <name type="scientific">Thiorhodovibrio frisius</name>
    <dbReference type="NCBI Taxonomy" id="631362"/>
    <lineage>
        <taxon>Bacteria</taxon>
        <taxon>Pseudomonadati</taxon>
        <taxon>Pseudomonadota</taxon>
        <taxon>Gammaproteobacteria</taxon>
        <taxon>Chromatiales</taxon>
        <taxon>Chromatiaceae</taxon>
        <taxon>Thiorhodovibrio</taxon>
    </lineage>
</organism>
<protein>
    <submittedName>
        <fullName evidence="2">Putative nucleic acid-binding protein</fullName>
    </submittedName>
</protein>
<dbReference type="OrthoDB" id="164456at2"/>
<reference evidence="3" key="1">
    <citation type="submission" date="2011-06" db="EMBL/GenBank/DDBJ databases">
        <authorList>
            <consortium name="US DOE Joint Genome Institute (JGI-PGF)"/>
            <person name="Lucas S."/>
            <person name="Han J."/>
            <person name="Lapidus A."/>
            <person name="Cheng J.-F."/>
            <person name="Goodwin L."/>
            <person name="Pitluck S."/>
            <person name="Peters L."/>
            <person name="Land M.L."/>
            <person name="Hauser L."/>
            <person name="Vogl K."/>
            <person name="Liu Z."/>
            <person name="Overmann J."/>
            <person name="Frigaard N.-U."/>
            <person name="Bryant D.A."/>
            <person name="Woyke T.J."/>
        </authorList>
    </citation>
    <scope>NUCLEOTIDE SEQUENCE [LARGE SCALE GENOMIC DNA]</scope>
    <source>
        <strain evidence="3">970</strain>
    </source>
</reference>
<dbReference type="Proteomes" id="UP000002964">
    <property type="component" value="Unassembled WGS sequence"/>
</dbReference>
<dbReference type="Pfam" id="PF01850">
    <property type="entry name" value="PIN"/>
    <property type="match status" value="1"/>
</dbReference>
<evidence type="ECO:0000259" key="1">
    <source>
        <dbReference type="Pfam" id="PF01850"/>
    </source>
</evidence>
<evidence type="ECO:0000313" key="2">
    <source>
        <dbReference type="EMBL" id="EIC20857.1"/>
    </source>
</evidence>
<dbReference type="GO" id="GO:0016075">
    <property type="term" value="P:rRNA catabolic process"/>
    <property type="evidence" value="ECO:0007669"/>
    <property type="project" value="TreeGrafter"/>
</dbReference>
<dbReference type="STRING" id="631362.Thi970DRAFT_04525"/>
<dbReference type="SUPFAM" id="SSF88723">
    <property type="entry name" value="PIN domain-like"/>
    <property type="match status" value="1"/>
</dbReference>
<sequence>MQSIFVDTGAWYTAMVRKDRDHEAAKLFLKHNTSSLITSDYVMDETVTLLLSRVGHNYAVKFLDMLQTSQKIRLVYLTPTQIAATAVLFRERADKEWSFTDCSSFVLMQEYQIQIAFAFDEHFKQAGFQVKP</sequence>
<dbReference type="InterPro" id="IPR002716">
    <property type="entry name" value="PIN_dom"/>
</dbReference>
<dbReference type="InterPro" id="IPR029060">
    <property type="entry name" value="PIN-like_dom_sf"/>
</dbReference>
<dbReference type="eggNOG" id="COG2402">
    <property type="taxonomic scope" value="Bacteria"/>
</dbReference>
<dbReference type="Gene3D" id="3.40.50.1010">
    <property type="entry name" value="5'-nuclease"/>
    <property type="match status" value="1"/>
</dbReference>
<accession>H8Z758</accession>
<evidence type="ECO:0000313" key="3">
    <source>
        <dbReference type="Proteomes" id="UP000002964"/>
    </source>
</evidence>
<proteinExistence type="predicted"/>
<dbReference type="RefSeq" id="WP_009151260.1">
    <property type="nucleotide sequence ID" value="NZ_CP121471.1"/>
</dbReference>
<dbReference type="InterPro" id="IPR039018">
    <property type="entry name" value="VapC20-like"/>
</dbReference>
<dbReference type="PANTHER" id="PTHR42188:SF1">
    <property type="entry name" value="23S RRNA-SPECIFIC ENDONUCLEASE VAPC20"/>
    <property type="match status" value="1"/>
</dbReference>
<dbReference type="GO" id="GO:0004521">
    <property type="term" value="F:RNA endonuclease activity"/>
    <property type="evidence" value="ECO:0007669"/>
    <property type="project" value="InterPro"/>
</dbReference>
<gene>
    <name evidence="2" type="ORF">Thi970DRAFT_04525</name>
</gene>
<reference evidence="2 3" key="2">
    <citation type="submission" date="2011-11" db="EMBL/GenBank/DDBJ databases">
        <authorList>
            <consortium name="US DOE Joint Genome Institute"/>
            <person name="Lucas S."/>
            <person name="Han J."/>
            <person name="Lapidus A."/>
            <person name="Cheng J.-F."/>
            <person name="Goodwin L."/>
            <person name="Pitluck S."/>
            <person name="Peters L."/>
            <person name="Ovchinnikova G."/>
            <person name="Zhang X."/>
            <person name="Detter J.C."/>
            <person name="Han C."/>
            <person name="Tapia R."/>
            <person name="Land M."/>
            <person name="Hauser L."/>
            <person name="Kyrpides N."/>
            <person name="Ivanova N."/>
            <person name="Pagani I."/>
            <person name="Vogl K."/>
            <person name="Liu Z."/>
            <person name="Overmann J."/>
            <person name="Frigaard N.-U."/>
            <person name="Bryant D."/>
            <person name="Woyke T."/>
        </authorList>
    </citation>
    <scope>NUCLEOTIDE SEQUENCE [LARGE SCALE GENOMIC DNA]</scope>
    <source>
        <strain evidence="2 3">970</strain>
    </source>
</reference>
<name>H8Z758_9GAMM</name>
<dbReference type="AlphaFoldDB" id="H8Z758"/>